<comment type="function">
    <text evidence="10">Catalyzes the transfer of an acyl group from acyl-phosphate (acyl-PO(4)) to glycerol-3-phosphate (G3P) to form lysophosphatidic acid (LPA). This enzyme utilizes acyl-phosphate as fatty acyl donor, but not acyl-CoA or acyl-ACP.</text>
</comment>
<dbReference type="Proteomes" id="UP000002770">
    <property type="component" value="Unassembled WGS sequence"/>
</dbReference>
<evidence type="ECO:0000256" key="2">
    <source>
        <dbReference type="ARBA" id="ARBA00022516"/>
    </source>
</evidence>
<dbReference type="InterPro" id="IPR003811">
    <property type="entry name" value="G3P_acylTferase_PlsY"/>
</dbReference>
<evidence type="ECO:0000256" key="1">
    <source>
        <dbReference type="ARBA" id="ARBA00022475"/>
    </source>
</evidence>
<sequence>MFSLPDPRTEGSKNPGATNVLRLAGKKYAVLVLVTDLLKGTIPVLIAKIFITDPMAIGFVALAAVIGHMHPVFFGFKGGKGVATAIGALLGFQFIVGVMVAGTWLIVARVTRFSSLASLISICLSPFYALAIISNIEVIPPLFLMALLIAIKHKNNIYRLIDKTEPKIQLTQRSVLDEVMDDEPDATYAPAPMPIVKEKIVYEVEPTVTKKPVATKAEKKPVTKAKASKKPTVKTDNAEQKEKSAKKTAPKKAKVTKLKEEK</sequence>
<dbReference type="GO" id="GO:0005886">
    <property type="term" value="C:plasma membrane"/>
    <property type="evidence" value="ECO:0007669"/>
    <property type="project" value="UniProtKB-SubCell"/>
</dbReference>
<dbReference type="STRING" id="658187.LDG_6616"/>
<feature type="transmembrane region" description="Helical" evidence="10">
    <location>
        <begin position="57"/>
        <end position="76"/>
    </location>
</feature>
<evidence type="ECO:0000256" key="7">
    <source>
        <dbReference type="ARBA" id="ARBA00023136"/>
    </source>
</evidence>
<comment type="catalytic activity">
    <reaction evidence="10">
        <text>an acyl phosphate + sn-glycerol 3-phosphate = a 1-acyl-sn-glycero-3-phosphate + phosphate</text>
        <dbReference type="Rhea" id="RHEA:34075"/>
        <dbReference type="ChEBI" id="CHEBI:43474"/>
        <dbReference type="ChEBI" id="CHEBI:57597"/>
        <dbReference type="ChEBI" id="CHEBI:57970"/>
        <dbReference type="ChEBI" id="CHEBI:59918"/>
        <dbReference type="EC" id="2.3.1.275"/>
    </reaction>
</comment>
<organism evidence="12 13">
    <name type="scientific">Legionella drancourtii LLAP12</name>
    <dbReference type="NCBI Taxonomy" id="658187"/>
    <lineage>
        <taxon>Bacteria</taxon>
        <taxon>Pseudomonadati</taxon>
        <taxon>Pseudomonadota</taxon>
        <taxon>Gammaproteobacteria</taxon>
        <taxon>Legionellales</taxon>
        <taxon>Legionellaceae</taxon>
        <taxon>Legionella</taxon>
    </lineage>
</organism>
<dbReference type="AlphaFoldDB" id="G9EMZ6"/>
<protein>
    <recommendedName>
        <fullName evidence="10">Glycerol-3-phosphate acyltransferase</fullName>
    </recommendedName>
    <alternativeName>
        <fullName evidence="10">Acyl-PO4 G3P acyltransferase</fullName>
    </alternativeName>
    <alternativeName>
        <fullName evidence="10">Acyl-phosphate--glycerol-3-phosphate acyltransferase</fullName>
    </alternativeName>
    <alternativeName>
        <fullName evidence="10">G3P acyltransferase</fullName>
        <shortName evidence="10">GPAT</shortName>
        <ecNumber evidence="10">2.3.1.275</ecNumber>
    </alternativeName>
    <alternativeName>
        <fullName evidence="10">Lysophosphatidic acid synthase</fullName>
        <shortName evidence="10">LPA synthase</shortName>
    </alternativeName>
</protein>
<feature type="transmembrane region" description="Helical" evidence="10">
    <location>
        <begin position="127"/>
        <end position="151"/>
    </location>
</feature>
<keyword evidence="5 10" id="KW-1133">Transmembrane helix</keyword>
<evidence type="ECO:0000256" key="8">
    <source>
        <dbReference type="ARBA" id="ARBA00023209"/>
    </source>
</evidence>
<keyword evidence="9 10" id="KW-1208">Phospholipid metabolism</keyword>
<dbReference type="EMBL" id="JH413817">
    <property type="protein sequence ID" value="EHL31157.1"/>
    <property type="molecule type" value="Genomic_DNA"/>
</dbReference>
<keyword evidence="1 10" id="KW-1003">Cell membrane</keyword>
<keyword evidence="7 10" id="KW-0472">Membrane</keyword>
<feature type="compositionally biased region" description="Basic residues" evidence="11">
    <location>
        <begin position="222"/>
        <end position="232"/>
    </location>
</feature>
<accession>G9EMZ6</accession>
<dbReference type="GO" id="GO:0043772">
    <property type="term" value="F:acyl-phosphate glycerol-3-phosphate acyltransferase activity"/>
    <property type="evidence" value="ECO:0007669"/>
    <property type="project" value="UniProtKB-UniRule"/>
</dbReference>
<evidence type="ECO:0000256" key="5">
    <source>
        <dbReference type="ARBA" id="ARBA00022989"/>
    </source>
</evidence>
<feature type="transmembrane region" description="Helical" evidence="10">
    <location>
        <begin position="28"/>
        <end position="51"/>
    </location>
</feature>
<dbReference type="PANTHER" id="PTHR30309">
    <property type="entry name" value="INNER MEMBRANE PROTEIN YGIH"/>
    <property type="match status" value="1"/>
</dbReference>
<evidence type="ECO:0000256" key="3">
    <source>
        <dbReference type="ARBA" id="ARBA00022679"/>
    </source>
</evidence>
<comment type="similarity">
    <text evidence="10">Belongs to the PlsY family.</text>
</comment>
<keyword evidence="4 10" id="KW-0812">Transmembrane</keyword>
<dbReference type="NCBIfam" id="TIGR00023">
    <property type="entry name" value="glycerol-3-phosphate 1-O-acyltransferase PlsY"/>
    <property type="match status" value="1"/>
</dbReference>
<dbReference type="HOGENOM" id="CLU_081254_0_1_6"/>
<keyword evidence="3 10" id="KW-0808">Transferase</keyword>
<evidence type="ECO:0000313" key="13">
    <source>
        <dbReference type="Proteomes" id="UP000002770"/>
    </source>
</evidence>
<reference evidence="12 13" key="1">
    <citation type="journal article" date="2011" name="BMC Genomics">
        <title>Insight into cross-talk between intra-amoebal pathogens.</title>
        <authorList>
            <person name="Gimenez G."/>
            <person name="Bertelli C."/>
            <person name="Moliner C."/>
            <person name="Robert C."/>
            <person name="Raoult D."/>
            <person name="Fournier P.E."/>
            <person name="Greub G."/>
        </authorList>
    </citation>
    <scope>NUCLEOTIDE SEQUENCE [LARGE SCALE GENOMIC DNA]</scope>
    <source>
        <strain evidence="12 13">LLAP12</strain>
    </source>
</reference>
<evidence type="ECO:0000256" key="6">
    <source>
        <dbReference type="ARBA" id="ARBA00023098"/>
    </source>
</evidence>
<keyword evidence="8 10" id="KW-0594">Phospholipid biosynthesis</keyword>
<dbReference type="UniPathway" id="UPA00085"/>
<dbReference type="FunCoup" id="G9EMZ6">
    <property type="interactions" value="218"/>
</dbReference>
<dbReference type="PANTHER" id="PTHR30309:SF0">
    <property type="entry name" value="GLYCEROL-3-PHOSPHATE ACYLTRANSFERASE-RELATED"/>
    <property type="match status" value="1"/>
</dbReference>
<keyword evidence="6 10" id="KW-0443">Lipid metabolism</keyword>
<name>G9EMZ6_9GAMM</name>
<comment type="subcellular location">
    <subcellularLocation>
        <location evidence="10">Cell membrane</location>
        <topology evidence="10">Multi-pass membrane protein</topology>
    </subcellularLocation>
</comment>
<evidence type="ECO:0000256" key="10">
    <source>
        <dbReference type="HAMAP-Rule" id="MF_01043"/>
    </source>
</evidence>
<dbReference type="Pfam" id="PF02660">
    <property type="entry name" value="G3P_acyltransf"/>
    <property type="match status" value="1"/>
</dbReference>
<dbReference type="GO" id="GO:0008654">
    <property type="term" value="P:phospholipid biosynthetic process"/>
    <property type="evidence" value="ECO:0007669"/>
    <property type="project" value="UniProtKB-UniRule"/>
</dbReference>
<dbReference type="HAMAP" id="MF_01043">
    <property type="entry name" value="PlsY"/>
    <property type="match status" value="1"/>
</dbReference>
<evidence type="ECO:0000256" key="9">
    <source>
        <dbReference type="ARBA" id="ARBA00023264"/>
    </source>
</evidence>
<evidence type="ECO:0000313" key="12">
    <source>
        <dbReference type="EMBL" id="EHL31157.1"/>
    </source>
</evidence>
<evidence type="ECO:0000256" key="4">
    <source>
        <dbReference type="ARBA" id="ARBA00022692"/>
    </source>
</evidence>
<dbReference type="InParanoid" id="G9EMZ6"/>
<proteinExistence type="inferred from homology"/>
<keyword evidence="2 10" id="KW-0444">Lipid biosynthesis</keyword>
<feature type="transmembrane region" description="Helical" evidence="10">
    <location>
        <begin position="83"/>
        <end position="107"/>
    </location>
</feature>
<feature type="compositionally biased region" description="Basic residues" evidence="11">
    <location>
        <begin position="246"/>
        <end position="256"/>
    </location>
</feature>
<feature type="region of interest" description="Disordered" evidence="11">
    <location>
        <begin position="213"/>
        <end position="262"/>
    </location>
</feature>
<feature type="compositionally biased region" description="Basic and acidic residues" evidence="11">
    <location>
        <begin position="236"/>
        <end position="245"/>
    </location>
</feature>
<dbReference type="SMART" id="SM01207">
    <property type="entry name" value="G3P_acyltransf"/>
    <property type="match status" value="1"/>
</dbReference>
<comment type="subunit">
    <text evidence="10">Probably interacts with PlsX.</text>
</comment>
<comment type="pathway">
    <text evidence="10">Lipid metabolism; phospholipid metabolism.</text>
</comment>
<keyword evidence="13" id="KW-1185">Reference proteome</keyword>
<dbReference type="eggNOG" id="COG0344">
    <property type="taxonomic scope" value="Bacteria"/>
</dbReference>
<evidence type="ECO:0000256" key="11">
    <source>
        <dbReference type="SAM" id="MobiDB-lite"/>
    </source>
</evidence>
<gene>
    <name evidence="10" type="primary">plsY</name>
    <name evidence="12" type="ORF">LDG_6616</name>
</gene>
<dbReference type="EC" id="2.3.1.275" evidence="10"/>